<accession>A0AAW9QAB5</accession>
<proteinExistence type="predicted"/>
<dbReference type="Proteomes" id="UP001336250">
    <property type="component" value="Unassembled WGS sequence"/>
</dbReference>
<feature type="signal peptide" evidence="1">
    <location>
        <begin position="1"/>
        <end position="25"/>
    </location>
</feature>
<comment type="caution">
    <text evidence="2">The sequence shown here is derived from an EMBL/GenBank/DDBJ whole genome shotgun (WGS) entry which is preliminary data.</text>
</comment>
<keyword evidence="1" id="KW-0732">Signal</keyword>
<reference evidence="2 3" key="1">
    <citation type="submission" date="2024-02" db="EMBL/GenBank/DDBJ databases">
        <title>Genome sequence of Aquincola sp. MAHUQ-54.</title>
        <authorList>
            <person name="Huq M.A."/>
        </authorList>
    </citation>
    <scope>NUCLEOTIDE SEQUENCE [LARGE SCALE GENOMIC DNA]</scope>
    <source>
        <strain evidence="2 3">MAHUQ-54</strain>
    </source>
</reference>
<protein>
    <recommendedName>
        <fullName evidence="4">Pyrrolidone-carboxylate peptidase</fullName>
    </recommendedName>
</protein>
<name>A0AAW9QAB5_9BURK</name>
<keyword evidence="3" id="KW-1185">Reference proteome</keyword>
<evidence type="ECO:0000313" key="2">
    <source>
        <dbReference type="EMBL" id="MEF7616751.1"/>
    </source>
</evidence>
<evidence type="ECO:0000313" key="3">
    <source>
        <dbReference type="Proteomes" id="UP001336250"/>
    </source>
</evidence>
<dbReference type="InterPro" id="IPR036440">
    <property type="entry name" value="Peptidase_C15-like_sf"/>
</dbReference>
<dbReference type="Gene3D" id="3.40.630.20">
    <property type="entry name" value="Peptidase C15, pyroglutamyl peptidase I-like"/>
    <property type="match status" value="1"/>
</dbReference>
<dbReference type="SUPFAM" id="SSF53182">
    <property type="entry name" value="Pyrrolidone carboxyl peptidase (pyroglutamate aminopeptidase)"/>
    <property type="match status" value="1"/>
</dbReference>
<evidence type="ECO:0000256" key="1">
    <source>
        <dbReference type="SAM" id="SignalP"/>
    </source>
</evidence>
<organism evidence="2 3">
    <name type="scientific">Aquincola agrisoli</name>
    <dbReference type="NCBI Taxonomy" id="3119538"/>
    <lineage>
        <taxon>Bacteria</taxon>
        <taxon>Pseudomonadati</taxon>
        <taxon>Pseudomonadota</taxon>
        <taxon>Betaproteobacteria</taxon>
        <taxon>Burkholderiales</taxon>
        <taxon>Sphaerotilaceae</taxon>
        <taxon>Aquincola</taxon>
    </lineage>
</organism>
<sequence length="548" mass="58834">MSPNANVIRLSLTTIAAAAFLAACGGDSDSDDSPTTPPPPATVACGWDTAVALAYEERRLTTPLPFTGNNVATTDQTPLAERIVKDTGFDTFDPAFAARLCGADGKTTILNYEAAIAAVKEEGQALWRAAVDRVQGRRASPAGSVLPNSDDRMLYWTRVYMTKTLRQWKPSFEISAAQMTELQLQFERSSRGQYDINLPAGNAPSGAKYRRMLVSGFDVFTLGTPGTPNTGLRNGNPSGATALEMDGRQITLDDGSILHVEAYVLPVSYDPFNLGMQEDTIGPWFREGPQRVDASISISQGGANQFWLEQWNGRFHGPSAGNDGMIYCPVGNRLPSYVLPLGTVTAPDTAPVSIPGSGCDINPPKRWLGYESAASWIKDFPPQFTTASLPMVAMVTANTQKGIARPPGATSQGTEGFDVTWHTNYTYFPDCSLPATVSVPSNNVMNSMPDLSTVAAPDPAWCLSAGGGGNYLSNESAYRNTLLRDVFRLDIPAGHIHIPVMNNYYGGAVGGTRNDNAMTDGRFEAYRTAIVAQTKALLTVVGNSLIYR</sequence>
<dbReference type="EMBL" id="JAZIBG010000048">
    <property type="protein sequence ID" value="MEF7616751.1"/>
    <property type="molecule type" value="Genomic_DNA"/>
</dbReference>
<dbReference type="RefSeq" id="WP_332292320.1">
    <property type="nucleotide sequence ID" value="NZ_JAZIBG010000048.1"/>
</dbReference>
<feature type="chain" id="PRO_5043488606" description="Pyrrolidone-carboxylate peptidase" evidence="1">
    <location>
        <begin position="26"/>
        <end position="548"/>
    </location>
</feature>
<evidence type="ECO:0008006" key="4">
    <source>
        <dbReference type="Google" id="ProtNLM"/>
    </source>
</evidence>
<dbReference type="AlphaFoldDB" id="A0AAW9QAB5"/>
<gene>
    <name evidence="2" type="ORF">V4F39_22745</name>
</gene>